<dbReference type="PANTHER" id="PTHR12800:SF4">
    <property type="entry name" value="HSP90 CO-CHAPERONE CDC37"/>
    <property type="match status" value="1"/>
</dbReference>
<dbReference type="GO" id="GO:0005737">
    <property type="term" value="C:cytoplasm"/>
    <property type="evidence" value="ECO:0007669"/>
    <property type="project" value="UniProtKB-SubCell"/>
</dbReference>
<keyword evidence="4" id="KW-0143">Chaperone</keyword>
<evidence type="ECO:0000259" key="8">
    <source>
        <dbReference type="SMART" id="SM01070"/>
    </source>
</evidence>
<name>A0A0F8AZS9_CERFI</name>
<feature type="compositionally biased region" description="Low complexity" evidence="6">
    <location>
        <begin position="493"/>
        <end position="503"/>
    </location>
</feature>
<dbReference type="InterPro" id="IPR013874">
    <property type="entry name" value="Cdc37_Hsp90-bd"/>
</dbReference>
<dbReference type="Proteomes" id="UP000034841">
    <property type="component" value="Unassembled WGS sequence"/>
</dbReference>
<dbReference type="InterPro" id="IPR013855">
    <property type="entry name" value="Cdc37_N_dom"/>
</dbReference>
<dbReference type="GO" id="GO:0005634">
    <property type="term" value="C:nucleus"/>
    <property type="evidence" value="ECO:0007669"/>
    <property type="project" value="EnsemblFungi"/>
</dbReference>
<dbReference type="GO" id="GO:0006457">
    <property type="term" value="P:protein folding"/>
    <property type="evidence" value="ECO:0007669"/>
    <property type="project" value="EnsemblFungi"/>
</dbReference>
<evidence type="ECO:0000256" key="5">
    <source>
        <dbReference type="ARBA" id="ARBA00031396"/>
    </source>
</evidence>
<feature type="compositionally biased region" description="Basic and acidic residues" evidence="6">
    <location>
        <begin position="203"/>
        <end position="216"/>
    </location>
</feature>
<dbReference type="GO" id="GO:0050821">
    <property type="term" value="P:protein stabilization"/>
    <property type="evidence" value="ECO:0007669"/>
    <property type="project" value="TreeGrafter"/>
</dbReference>
<dbReference type="FunFam" id="1.20.58.610:FF:000002">
    <property type="entry name" value="Hsp90 co-chaperone Cdc37, putative"/>
    <property type="match status" value="1"/>
</dbReference>
<dbReference type="InterPro" id="IPR004918">
    <property type="entry name" value="Cdc37"/>
</dbReference>
<keyword evidence="11" id="KW-1185">Reference proteome</keyword>
<dbReference type="OrthoDB" id="440202at2759"/>
<evidence type="ECO:0000256" key="1">
    <source>
        <dbReference type="ARBA" id="ARBA00004496"/>
    </source>
</evidence>
<dbReference type="SMART" id="SM01071">
    <property type="entry name" value="CDC37_N"/>
    <property type="match status" value="1"/>
</dbReference>
<dbReference type="SMART" id="SM01070">
    <property type="entry name" value="CDC37_M"/>
    <property type="match status" value="1"/>
</dbReference>
<dbReference type="SUPFAM" id="SSF101391">
    <property type="entry name" value="Hsp90 co-chaperone CDC37"/>
    <property type="match status" value="1"/>
</dbReference>
<evidence type="ECO:0000313" key="10">
    <source>
        <dbReference type="EMBL" id="KKF92500.1"/>
    </source>
</evidence>
<dbReference type="GO" id="GO:0051087">
    <property type="term" value="F:protein-folding chaperone binding"/>
    <property type="evidence" value="ECO:0007669"/>
    <property type="project" value="TreeGrafter"/>
</dbReference>
<feature type="compositionally biased region" description="Basic and acidic residues" evidence="6">
    <location>
        <begin position="463"/>
        <end position="488"/>
    </location>
</feature>
<dbReference type="Gene3D" id="1.20.58.610">
    <property type="entry name" value="Cdc37, Hsp90 binding domain"/>
    <property type="match status" value="1"/>
</dbReference>
<feature type="region of interest" description="Disordered" evidence="6">
    <location>
        <begin position="99"/>
        <end position="119"/>
    </location>
</feature>
<feature type="region of interest" description="Disordered" evidence="6">
    <location>
        <begin position="462"/>
        <end position="503"/>
    </location>
</feature>
<protein>
    <recommendedName>
        <fullName evidence="5">Hsp90 chaperone protein kinase-targeting subunit</fullName>
    </recommendedName>
</protein>
<accession>A0A0F8AZS9</accession>
<dbReference type="SMART" id="SM01069">
    <property type="entry name" value="CDC37_C"/>
    <property type="match status" value="1"/>
</dbReference>
<evidence type="ECO:0000256" key="4">
    <source>
        <dbReference type="ARBA" id="ARBA00023186"/>
    </source>
</evidence>
<dbReference type="Pfam" id="PF08564">
    <property type="entry name" value="CDC37_C"/>
    <property type="match status" value="1"/>
</dbReference>
<dbReference type="GO" id="GO:0051082">
    <property type="term" value="F:unfolded protein binding"/>
    <property type="evidence" value="ECO:0007669"/>
    <property type="project" value="TreeGrafter"/>
</dbReference>
<feature type="domain" description="Cdc37 Hsp90 binding" evidence="8">
    <location>
        <begin position="202"/>
        <end position="374"/>
    </location>
</feature>
<dbReference type="GO" id="GO:0031072">
    <property type="term" value="F:heat shock protein binding"/>
    <property type="evidence" value="ECO:0007669"/>
    <property type="project" value="EnsemblFungi"/>
</dbReference>
<feature type="domain" description="Cdc37 C-terminal" evidence="7">
    <location>
        <begin position="389"/>
        <end position="487"/>
    </location>
</feature>
<evidence type="ECO:0000256" key="6">
    <source>
        <dbReference type="SAM" id="MobiDB-lite"/>
    </source>
</evidence>
<evidence type="ECO:0000259" key="9">
    <source>
        <dbReference type="SMART" id="SM01071"/>
    </source>
</evidence>
<reference evidence="10 11" key="1">
    <citation type="submission" date="2015-04" db="EMBL/GenBank/DDBJ databases">
        <title>Genome sequence of Ceratocystis platani, a major pathogen of plane trees.</title>
        <authorList>
            <person name="Belbahri L."/>
        </authorList>
    </citation>
    <scope>NUCLEOTIDE SEQUENCE [LARGE SCALE GENOMIC DNA]</scope>
    <source>
        <strain evidence="10 11">CFO</strain>
    </source>
</reference>
<evidence type="ECO:0000313" key="11">
    <source>
        <dbReference type="Proteomes" id="UP000034841"/>
    </source>
</evidence>
<sequence length="503" mass="55597">MPLNYSKWDALELSDDSDVEVHPNVDKKSFIRAKQNQIHMERAQRKAQIEAYHYEKIVDTGLLSRIEALIAYLKSNSAAIASGEKNAGQVAFAAVMETAPKDKSADNPPPRPQVMQEADKKPPTYTEMLMGLLDQVNKTLEEKKVATEGRFNAIIEELGVHVAKIKQLSAENAKKCEELEKLEGKKITSESYHTGFDSSHVNKNKEPAGESSKAKEAQSQVELINPNFDMNTGREKGAPPSALENDDEEIAASPLAKQFARIPPNDHAAALSFLRANPQVLSEREQDGLMVDAFDAALEGRDDLCRQNVHQALLIQYCRALGKDGVAMFFQRITTRGHQAQDVFFKDVQDTYMRIRTRAREIVRERAAKPEGVEQIQLEAVEPGTEISIEVPPKDSADPEVQASRIIFESFSEDMQKALESGSLEKVNKVLGEMKVDEAEALVGQLGDAGILGVNELIDATTEEGKQRQAQIKEEGKQAKEAREKAAAEEEATLAPEAVPDPE</sequence>
<dbReference type="AlphaFoldDB" id="A0A0F8AZS9"/>
<dbReference type="InterPro" id="IPR013873">
    <property type="entry name" value="Cdc37_C"/>
</dbReference>
<comment type="similarity">
    <text evidence="2">Belongs to the CDC37 family.</text>
</comment>
<feature type="compositionally biased region" description="Polar residues" evidence="6">
    <location>
        <begin position="191"/>
        <end position="201"/>
    </location>
</feature>
<dbReference type="EMBL" id="LBBL01000390">
    <property type="protein sequence ID" value="KKF92500.1"/>
    <property type="molecule type" value="Genomic_DNA"/>
</dbReference>
<dbReference type="Pfam" id="PF08565">
    <property type="entry name" value="CDC37_M"/>
    <property type="match status" value="1"/>
</dbReference>
<proteinExistence type="inferred from homology"/>
<keyword evidence="3" id="KW-0963">Cytoplasm</keyword>
<organism evidence="10 11">
    <name type="scientific">Ceratocystis fimbriata f. sp. platani</name>
    <dbReference type="NCBI Taxonomy" id="88771"/>
    <lineage>
        <taxon>Eukaryota</taxon>
        <taxon>Fungi</taxon>
        <taxon>Dikarya</taxon>
        <taxon>Ascomycota</taxon>
        <taxon>Pezizomycotina</taxon>
        <taxon>Sordariomycetes</taxon>
        <taxon>Hypocreomycetidae</taxon>
        <taxon>Microascales</taxon>
        <taxon>Ceratocystidaceae</taxon>
        <taxon>Ceratocystis</taxon>
    </lineage>
</organism>
<comment type="caution">
    <text evidence="10">The sequence shown here is derived from an EMBL/GenBank/DDBJ whole genome shotgun (WGS) entry which is preliminary data.</text>
</comment>
<gene>
    <name evidence="10" type="primary">cdc37</name>
    <name evidence="10" type="ORF">CFO_g5147</name>
</gene>
<feature type="domain" description="Cdc37 N-terminal" evidence="9">
    <location>
        <begin position="2"/>
        <end position="199"/>
    </location>
</feature>
<dbReference type="GO" id="GO:0019901">
    <property type="term" value="F:protein kinase binding"/>
    <property type="evidence" value="ECO:0007669"/>
    <property type="project" value="InterPro"/>
</dbReference>
<dbReference type="PANTHER" id="PTHR12800">
    <property type="entry name" value="CDC37-RELATED"/>
    <property type="match status" value="1"/>
</dbReference>
<evidence type="ECO:0000256" key="3">
    <source>
        <dbReference type="ARBA" id="ARBA00022490"/>
    </source>
</evidence>
<evidence type="ECO:0000259" key="7">
    <source>
        <dbReference type="SMART" id="SM01069"/>
    </source>
</evidence>
<feature type="region of interest" description="Disordered" evidence="6">
    <location>
        <begin position="191"/>
        <end position="247"/>
    </location>
</feature>
<dbReference type="InterPro" id="IPR038189">
    <property type="entry name" value="Cdc37_Hsp90-bd_sf"/>
</dbReference>
<evidence type="ECO:0000256" key="2">
    <source>
        <dbReference type="ARBA" id="ARBA00006222"/>
    </source>
</evidence>
<comment type="subcellular location">
    <subcellularLocation>
        <location evidence="1">Cytoplasm</location>
    </subcellularLocation>
</comment>
<dbReference type="Pfam" id="PF03234">
    <property type="entry name" value="CDC37_N"/>
    <property type="match status" value="1"/>
</dbReference>